<gene>
    <name evidence="2" type="primary">SMCO4</name>
</gene>
<evidence type="ECO:0000313" key="1">
    <source>
        <dbReference type="Proteomes" id="UP000515140"/>
    </source>
</evidence>
<sequence length="105" mass="11971">MAPLWIHKRMVSTIQEPSHAGLEFTYMGTQAHFQPIKKHPNCVMNWTLTFLVPHHWRSSGEGWMTSRVLENRFSLSASRSPSCCCCPQLQQSRTSEGLVRATRGV</sequence>
<protein>
    <submittedName>
        <fullName evidence="2">Single-pass membrane and coiled-coil domain-containing protein 4 isoform X3</fullName>
    </submittedName>
</protein>
<dbReference type="AlphaFoldDB" id="A0A6P5LE97"/>
<keyword evidence="1" id="KW-1185">Reference proteome</keyword>
<name>A0A6P5LE97_PHACI</name>
<organism evidence="1 2">
    <name type="scientific">Phascolarctos cinereus</name>
    <name type="common">Koala</name>
    <dbReference type="NCBI Taxonomy" id="38626"/>
    <lineage>
        <taxon>Eukaryota</taxon>
        <taxon>Metazoa</taxon>
        <taxon>Chordata</taxon>
        <taxon>Craniata</taxon>
        <taxon>Vertebrata</taxon>
        <taxon>Euteleostomi</taxon>
        <taxon>Mammalia</taxon>
        <taxon>Metatheria</taxon>
        <taxon>Diprotodontia</taxon>
        <taxon>Phascolarctidae</taxon>
        <taxon>Phascolarctos</taxon>
    </lineage>
</organism>
<dbReference type="RefSeq" id="XP_020856372.1">
    <property type="nucleotide sequence ID" value="XM_021000713.1"/>
</dbReference>
<proteinExistence type="predicted"/>
<dbReference type="Proteomes" id="UP000515140">
    <property type="component" value="Unplaced"/>
</dbReference>
<dbReference type="CTD" id="56935"/>
<evidence type="ECO:0000313" key="2">
    <source>
        <dbReference type="RefSeq" id="XP_020856372.1"/>
    </source>
</evidence>
<reference evidence="2" key="1">
    <citation type="submission" date="2025-08" db="UniProtKB">
        <authorList>
            <consortium name="RefSeq"/>
        </authorList>
    </citation>
    <scope>IDENTIFICATION</scope>
    <source>
        <tissue evidence="2">Spleen</tissue>
    </source>
</reference>
<accession>A0A6P5LE97</accession>
<dbReference type="GeneID" id="110218155"/>